<dbReference type="InterPro" id="IPR047641">
    <property type="entry name" value="ABC_transpr_MalK/UgpC-like"/>
</dbReference>
<dbReference type="PROSITE" id="PS00211">
    <property type="entry name" value="ABC_TRANSPORTER_1"/>
    <property type="match status" value="1"/>
</dbReference>
<dbReference type="PROSITE" id="PS50893">
    <property type="entry name" value="ABC_TRANSPORTER_2"/>
    <property type="match status" value="1"/>
</dbReference>
<dbReference type="RefSeq" id="WP_092680384.1">
    <property type="nucleotide sequence ID" value="NZ_FNMZ01000002.1"/>
</dbReference>
<evidence type="ECO:0000256" key="9">
    <source>
        <dbReference type="ARBA" id="ARBA00023136"/>
    </source>
</evidence>
<evidence type="ECO:0000259" key="10">
    <source>
        <dbReference type="PROSITE" id="PS50893"/>
    </source>
</evidence>
<evidence type="ECO:0000256" key="1">
    <source>
        <dbReference type="ARBA" id="ARBA00005417"/>
    </source>
</evidence>
<keyword evidence="12" id="KW-1185">Reference proteome</keyword>
<reference evidence="11 12" key="1">
    <citation type="submission" date="2016-10" db="EMBL/GenBank/DDBJ databases">
        <authorList>
            <person name="de Groot N.N."/>
        </authorList>
    </citation>
    <scope>NUCLEOTIDE SEQUENCE [LARGE SCALE GENOMIC DNA]</scope>
    <source>
        <strain evidence="11 12">DSM 17890</strain>
    </source>
</reference>
<evidence type="ECO:0000256" key="6">
    <source>
        <dbReference type="ARBA" id="ARBA00022741"/>
    </source>
</evidence>
<comment type="similarity">
    <text evidence="1">Belongs to the ABC transporter superfamily.</text>
</comment>
<keyword evidence="3" id="KW-1003">Cell membrane</keyword>
<dbReference type="Gene3D" id="2.40.50.100">
    <property type="match status" value="1"/>
</dbReference>
<dbReference type="GO" id="GO:0005524">
    <property type="term" value="F:ATP binding"/>
    <property type="evidence" value="ECO:0007669"/>
    <property type="project" value="UniProtKB-KW"/>
</dbReference>
<proteinExistence type="inferred from homology"/>
<dbReference type="CDD" id="cd03301">
    <property type="entry name" value="ABC_MalK_N"/>
    <property type="match status" value="1"/>
</dbReference>
<dbReference type="GO" id="GO:0016887">
    <property type="term" value="F:ATP hydrolysis activity"/>
    <property type="evidence" value="ECO:0007669"/>
    <property type="project" value="InterPro"/>
</dbReference>
<dbReference type="AlphaFoldDB" id="A0A1H2VKH8"/>
<dbReference type="SUPFAM" id="SSF50331">
    <property type="entry name" value="MOP-like"/>
    <property type="match status" value="1"/>
</dbReference>
<dbReference type="NCBIfam" id="NF008653">
    <property type="entry name" value="PRK11650.1"/>
    <property type="match status" value="1"/>
</dbReference>
<dbReference type="Gene3D" id="2.40.50.140">
    <property type="entry name" value="Nucleic acid-binding proteins"/>
    <property type="match status" value="1"/>
</dbReference>
<dbReference type="InterPro" id="IPR027417">
    <property type="entry name" value="P-loop_NTPase"/>
</dbReference>
<evidence type="ECO:0000256" key="4">
    <source>
        <dbReference type="ARBA" id="ARBA00022519"/>
    </source>
</evidence>
<protein>
    <submittedName>
        <fullName evidence="11">Carbohydrate ABC transporter ATP-binding protein, CUT1 family</fullName>
    </submittedName>
</protein>
<name>A0A1H2VKH8_9RHOB</name>
<dbReference type="GO" id="GO:0140359">
    <property type="term" value="F:ABC-type transporter activity"/>
    <property type="evidence" value="ECO:0007669"/>
    <property type="project" value="InterPro"/>
</dbReference>
<organism evidence="11 12">
    <name type="scientific">Albimonas donghaensis</name>
    <dbReference type="NCBI Taxonomy" id="356660"/>
    <lineage>
        <taxon>Bacteria</taxon>
        <taxon>Pseudomonadati</taxon>
        <taxon>Pseudomonadota</taxon>
        <taxon>Alphaproteobacteria</taxon>
        <taxon>Rhodobacterales</taxon>
        <taxon>Paracoccaceae</taxon>
        <taxon>Albimonas</taxon>
    </lineage>
</organism>
<evidence type="ECO:0000256" key="5">
    <source>
        <dbReference type="ARBA" id="ARBA00022597"/>
    </source>
</evidence>
<keyword evidence="7 11" id="KW-0067">ATP-binding</keyword>
<sequence length="394" mass="41246">MTVTLDAAANAAANAAVNAPASAPANAPVIAAAAAPAASAEPTLVIDGAVKRYPNGAVAVRGVTIEVGQGELVVFVGPSGCGKSTLLRMVAGLEDITEGEIRIAGRRVNEVEPAERDIAMVFQNYALYPHMTVRQNLAYGLKNRGTDKAEIARKVAEAAAMLQIEDFLDRKPSQLSGGQRQRVAMGRCIVRDPSLFLFDEPLSNLDARLRTQMRLEIRKLQRRLKVSAIYVTHDQVEAMTLADRIVVLNGGQVEQVGAPSEVYARPASTFVAAFIGAPAMNLIPAELAGGALRIGAEAVPFAAPPAGMAPGFVTLGLRPEKARVVPQAERAGGLPFTLDAVEELGASRLLHGRAAGADVVTAADAALPIPQGPLALHADPADLHFFDAVTGTRL</sequence>
<feature type="domain" description="ABC transporter" evidence="10">
    <location>
        <begin position="44"/>
        <end position="275"/>
    </location>
</feature>
<dbReference type="GO" id="GO:0008643">
    <property type="term" value="P:carbohydrate transport"/>
    <property type="evidence" value="ECO:0007669"/>
    <property type="project" value="InterPro"/>
</dbReference>
<keyword evidence="8" id="KW-1278">Translocase</keyword>
<dbReference type="SMART" id="SM00382">
    <property type="entry name" value="AAA"/>
    <property type="match status" value="1"/>
</dbReference>
<keyword evidence="6" id="KW-0547">Nucleotide-binding</keyword>
<evidence type="ECO:0000256" key="7">
    <source>
        <dbReference type="ARBA" id="ARBA00022840"/>
    </source>
</evidence>
<dbReference type="PANTHER" id="PTHR43875">
    <property type="entry name" value="MALTODEXTRIN IMPORT ATP-BINDING PROTEIN MSMX"/>
    <property type="match status" value="1"/>
</dbReference>
<evidence type="ECO:0000256" key="8">
    <source>
        <dbReference type="ARBA" id="ARBA00022967"/>
    </source>
</evidence>
<evidence type="ECO:0000313" key="11">
    <source>
        <dbReference type="EMBL" id="SDW68861.1"/>
    </source>
</evidence>
<dbReference type="GO" id="GO:0015794">
    <property type="term" value="P:glycerol-3-phosphate transmembrane transport"/>
    <property type="evidence" value="ECO:0007669"/>
    <property type="project" value="TreeGrafter"/>
</dbReference>
<dbReference type="InterPro" id="IPR040582">
    <property type="entry name" value="OB_MalK-like"/>
</dbReference>
<dbReference type="InterPro" id="IPR003593">
    <property type="entry name" value="AAA+_ATPase"/>
</dbReference>
<dbReference type="Pfam" id="PF00005">
    <property type="entry name" value="ABC_tran"/>
    <property type="match status" value="1"/>
</dbReference>
<dbReference type="InterPro" id="IPR008995">
    <property type="entry name" value="Mo/tungstate-bd_C_term_dom"/>
</dbReference>
<dbReference type="InterPro" id="IPR017871">
    <property type="entry name" value="ABC_transporter-like_CS"/>
</dbReference>
<dbReference type="InterPro" id="IPR012340">
    <property type="entry name" value="NA-bd_OB-fold"/>
</dbReference>
<dbReference type="EMBL" id="FNMZ01000002">
    <property type="protein sequence ID" value="SDW68861.1"/>
    <property type="molecule type" value="Genomic_DNA"/>
</dbReference>
<evidence type="ECO:0000256" key="3">
    <source>
        <dbReference type="ARBA" id="ARBA00022475"/>
    </source>
</evidence>
<dbReference type="InterPro" id="IPR015855">
    <property type="entry name" value="ABC_transpr_MalK-like"/>
</dbReference>
<keyword evidence="5" id="KW-0762">Sugar transport</keyword>
<dbReference type="PANTHER" id="PTHR43875:SF12">
    <property type="entry name" value="SN-GLYCEROL-3-PHOSPHATE IMPORT ATP-BINDING PROTEIN UGPC"/>
    <property type="match status" value="1"/>
</dbReference>
<dbReference type="STRING" id="356660.SAMN05444336_102101"/>
<evidence type="ECO:0000313" key="12">
    <source>
        <dbReference type="Proteomes" id="UP000199118"/>
    </source>
</evidence>
<dbReference type="GO" id="GO:0001407">
    <property type="term" value="P:glycerophosphodiester transmembrane transport"/>
    <property type="evidence" value="ECO:0007669"/>
    <property type="project" value="TreeGrafter"/>
</dbReference>
<keyword evidence="4" id="KW-0997">Cell inner membrane</keyword>
<keyword evidence="9" id="KW-0472">Membrane</keyword>
<dbReference type="Gene3D" id="3.40.50.300">
    <property type="entry name" value="P-loop containing nucleotide triphosphate hydrolases"/>
    <property type="match status" value="1"/>
</dbReference>
<evidence type="ECO:0000256" key="2">
    <source>
        <dbReference type="ARBA" id="ARBA00022448"/>
    </source>
</evidence>
<accession>A0A1H2VKH8</accession>
<dbReference type="Proteomes" id="UP000199118">
    <property type="component" value="Unassembled WGS sequence"/>
</dbReference>
<dbReference type="Pfam" id="PF17912">
    <property type="entry name" value="OB_MalK"/>
    <property type="match status" value="1"/>
</dbReference>
<dbReference type="OrthoDB" id="9802264at2"/>
<dbReference type="InterPro" id="IPR003439">
    <property type="entry name" value="ABC_transporter-like_ATP-bd"/>
</dbReference>
<dbReference type="GO" id="GO:0055052">
    <property type="term" value="C:ATP-binding cassette (ABC) transporter complex, substrate-binding subunit-containing"/>
    <property type="evidence" value="ECO:0007669"/>
    <property type="project" value="TreeGrafter"/>
</dbReference>
<keyword evidence="2" id="KW-0813">Transport</keyword>
<dbReference type="FunFam" id="3.40.50.300:FF:000042">
    <property type="entry name" value="Maltose/maltodextrin ABC transporter, ATP-binding protein"/>
    <property type="match status" value="1"/>
</dbReference>
<gene>
    <name evidence="11" type="ORF">SAMN05444336_102101</name>
</gene>
<dbReference type="SUPFAM" id="SSF52540">
    <property type="entry name" value="P-loop containing nucleoside triphosphate hydrolases"/>
    <property type="match status" value="1"/>
</dbReference>